<dbReference type="Proteomes" id="UP000265703">
    <property type="component" value="Unassembled WGS sequence"/>
</dbReference>
<sequence length="219" mass="25147">MSFYESQSIIRYYKKVCNEIKAEALVIKNTDFNAVATFQNLSPKEAKILKFDQEYSIANTMTLKYFICHDEKNAMKGLKAEENIQWKIACYKAEKNLKKSVVKDLHKSYLANYWKAIKELFQIIGFIGIDDKCILSGNIVSEAFIQSYEKFIEICNQSILLFGFKSYAKIISDLNPAIKAINVIADKNTPELSSYKPKTDNKMISSESIQKLFDIVIIN</sequence>
<dbReference type="STRING" id="658196.A0A397SY08"/>
<dbReference type="EMBL" id="QKYT01000292">
    <property type="protein sequence ID" value="RIA87801.1"/>
    <property type="molecule type" value="Genomic_DNA"/>
</dbReference>
<dbReference type="OrthoDB" id="2311426at2759"/>
<keyword evidence="2" id="KW-1185">Reference proteome</keyword>
<comment type="caution">
    <text evidence="1">The sequence shown here is derived from an EMBL/GenBank/DDBJ whole genome shotgun (WGS) entry which is preliminary data.</text>
</comment>
<evidence type="ECO:0000313" key="2">
    <source>
        <dbReference type="Proteomes" id="UP000265703"/>
    </source>
</evidence>
<evidence type="ECO:0000313" key="1">
    <source>
        <dbReference type="EMBL" id="RIA87801.1"/>
    </source>
</evidence>
<proteinExistence type="predicted"/>
<dbReference type="AlphaFoldDB" id="A0A397SY08"/>
<gene>
    <name evidence="1" type="ORF">C1645_827280</name>
</gene>
<organism evidence="1 2">
    <name type="scientific">Glomus cerebriforme</name>
    <dbReference type="NCBI Taxonomy" id="658196"/>
    <lineage>
        <taxon>Eukaryota</taxon>
        <taxon>Fungi</taxon>
        <taxon>Fungi incertae sedis</taxon>
        <taxon>Mucoromycota</taxon>
        <taxon>Glomeromycotina</taxon>
        <taxon>Glomeromycetes</taxon>
        <taxon>Glomerales</taxon>
        <taxon>Glomeraceae</taxon>
        <taxon>Glomus</taxon>
    </lineage>
</organism>
<protein>
    <submittedName>
        <fullName evidence="1">Uncharacterized protein</fullName>
    </submittedName>
</protein>
<reference evidence="1 2" key="1">
    <citation type="submission" date="2018-06" db="EMBL/GenBank/DDBJ databases">
        <title>Comparative genomics reveals the genomic features of Rhizophagus irregularis, R. cerebriforme, R. diaphanum and Gigaspora rosea, and their symbiotic lifestyle signature.</title>
        <authorList>
            <person name="Morin E."/>
            <person name="San Clemente H."/>
            <person name="Chen E.C.H."/>
            <person name="De La Providencia I."/>
            <person name="Hainaut M."/>
            <person name="Kuo A."/>
            <person name="Kohler A."/>
            <person name="Murat C."/>
            <person name="Tang N."/>
            <person name="Roy S."/>
            <person name="Loubradou J."/>
            <person name="Henrissat B."/>
            <person name="Grigoriev I.V."/>
            <person name="Corradi N."/>
            <person name="Roux C."/>
            <person name="Martin F.M."/>
        </authorList>
    </citation>
    <scope>NUCLEOTIDE SEQUENCE [LARGE SCALE GENOMIC DNA]</scope>
    <source>
        <strain evidence="1 2">DAOM 227022</strain>
    </source>
</reference>
<name>A0A397SY08_9GLOM</name>
<accession>A0A397SY08</accession>